<keyword evidence="10" id="KW-0732">Signal</keyword>
<dbReference type="Proteomes" id="UP000435036">
    <property type="component" value="Unassembled WGS sequence"/>
</dbReference>
<dbReference type="Gene3D" id="1.20.5.1930">
    <property type="match status" value="1"/>
</dbReference>
<comment type="caution">
    <text evidence="12">The sequence shown here is derived from an EMBL/GenBank/DDBJ whole genome shotgun (WGS) entry which is preliminary data.</text>
</comment>
<dbReference type="GO" id="GO:0005524">
    <property type="term" value="F:ATP binding"/>
    <property type="evidence" value="ECO:0007669"/>
    <property type="project" value="UniProtKB-KW"/>
</dbReference>
<dbReference type="PANTHER" id="PTHR24421">
    <property type="entry name" value="NITRATE/NITRITE SENSOR PROTEIN NARX-RELATED"/>
    <property type="match status" value="1"/>
</dbReference>
<dbReference type="Pfam" id="PF07730">
    <property type="entry name" value="HisKA_3"/>
    <property type="match status" value="1"/>
</dbReference>
<feature type="chain" id="PRO_5027086460" description="histidine kinase" evidence="10">
    <location>
        <begin position="19"/>
        <end position="654"/>
    </location>
</feature>
<organism evidence="12 13">
    <name type="scientific">Sphingobacterium humi</name>
    <dbReference type="NCBI Taxonomy" id="1796905"/>
    <lineage>
        <taxon>Bacteria</taxon>
        <taxon>Pseudomonadati</taxon>
        <taxon>Bacteroidota</taxon>
        <taxon>Sphingobacteriia</taxon>
        <taxon>Sphingobacteriales</taxon>
        <taxon>Sphingobacteriaceae</taxon>
        <taxon>Sphingobacterium</taxon>
    </lineage>
</organism>
<evidence type="ECO:0000256" key="5">
    <source>
        <dbReference type="ARBA" id="ARBA00022741"/>
    </source>
</evidence>
<accession>A0A6N8KYF7</accession>
<keyword evidence="5" id="KW-0547">Nucleotide-binding</keyword>
<feature type="domain" description="Histidine kinase" evidence="11">
    <location>
        <begin position="464"/>
        <end position="654"/>
    </location>
</feature>
<dbReference type="RefSeq" id="WP_160369219.1">
    <property type="nucleotide sequence ID" value="NZ_WSQA01000007.1"/>
</dbReference>
<dbReference type="SMART" id="SM00387">
    <property type="entry name" value="HATPase_c"/>
    <property type="match status" value="1"/>
</dbReference>
<keyword evidence="9" id="KW-1133">Transmembrane helix</keyword>
<keyword evidence="4" id="KW-0808">Transferase</keyword>
<evidence type="ECO:0000256" key="6">
    <source>
        <dbReference type="ARBA" id="ARBA00022777"/>
    </source>
</evidence>
<dbReference type="Gene3D" id="3.30.565.10">
    <property type="entry name" value="Histidine kinase-like ATPase, C-terminal domain"/>
    <property type="match status" value="1"/>
</dbReference>
<evidence type="ECO:0000313" key="13">
    <source>
        <dbReference type="Proteomes" id="UP000435036"/>
    </source>
</evidence>
<dbReference type="PROSITE" id="PS50109">
    <property type="entry name" value="HIS_KIN"/>
    <property type="match status" value="1"/>
</dbReference>
<evidence type="ECO:0000256" key="3">
    <source>
        <dbReference type="ARBA" id="ARBA00022553"/>
    </source>
</evidence>
<evidence type="ECO:0000256" key="10">
    <source>
        <dbReference type="SAM" id="SignalP"/>
    </source>
</evidence>
<dbReference type="Gene3D" id="1.25.40.10">
    <property type="entry name" value="Tetratricopeptide repeat domain"/>
    <property type="match status" value="2"/>
</dbReference>
<dbReference type="EC" id="2.7.13.3" evidence="2"/>
<proteinExistence type="predicted"/>
<keyword evidence="9" id="KW-0812">Transmembrane</keyword>
<feature type="transmembrane region" description="Helical" evidence="9">
    <location>
        <begin position="405"/>
        <end position="428"/>
    </location>
</feature>
<keyword evidence="13" id="KW-1185">Reference proteome</keyword>
<evidence type="ECO:0000256" key="9">
    <source>
        <dbReference type="SAM" id="Phobius"/>
    </source>
</evidence>
<keyword evidence="9" id="KW-0472">Membrane</keyword>
<dbReference type="PANTHER" id="PTHR24421:SF10">
    <property type="entry name" value="NITRATE_NITRITE SENSOR PROTEIN NARQ"/>
    <property type="match status" value="1"/>
</dbReference>
<name>A0A6N8KYF7_9SPHI</name>
<keyword evidence="3" id="KW-0597">Phosphoprotein</keyword>
<dbReference type="SUPFAM" id="SSF48452">
    <property type="entry name" value="TPR-like"/>
    <property type="match status" value="1"/>
</dbReference>
<reference evidence="12 13" key="1">
    <citation type="submission" date="2019-12" db="EMBL/GenBank/DDBJ databases">
        <authorList>
            <person name="Dong K."/>
        </authorList>
    </citation>
    <scope>NUCLEOTIDE SEQUENCE [LARGE SCALE GENOMIC DNA]</scope>
    <source>
        <strain evidence="12 13">JCM 31225</strain>
    </source>
</reference>
<dbReference type="EMBL" id="WSQA01000007">
    <property type="protein sequence ID" value="MVZ62490.1"/>
    <property type="molecule type" value="Genomic_DNA"/>
</dbReference>
<dbReference type="InterPro" id="IPR036890">
    <property type="entry name" value="HATPase_C_sf"/>
</dbReference>
<dbReference type="Pfam" id="PF02518">
    <property type="entry name" value="HATPase_c"/>
    <property type="match status" value="1"/>
</dbReference>
<evidence type="ECO:0000256" key="2">
    <source>
        <dbReference type="ARBA" id="ARBA00012438"/>
    </source>
</evidence>
<comment type="catalytic activity">
    <reaction evidence="1">
        <text>ATP + protein L-histidine = ADP + protein N-phospho-L-histidine.</text>
        <dbReference type="EC" id="2.7.13.3"/>
    </reaction>
</comment>
<evidence type="ECO:0000256" key="1">
    <source>
        <dbReference type="ARBA" id="ARBA00000085"/>
    </source>
</evidence>
<dbReference type="CDD" id="cd16917">
    <property type="entry name" value="HATPase_UhpB-NarQ-NarX-like"/>
    <property type="match status" value="1"/>
</dbReference>
<dbReference type="InterPro" id="IPR011712">
    <property type="entry name" value="Sig_transdc_His_kin_sub3_dim/P"/>
</dbReference>
<keyword evidence="8" id="KW-0902">Two-component regulatory system</keyword>
<evidence type="ECO:0000256" key="7">
    <source>
        <dbReference type="ARBA" id="ARBA00022840"/>
    </source>
</evidence>
<evidence type="ECO:0000313" key="12">
    <source>
        <dbReference type="EMBL" id="MVZ62490.1"/>
    </source>
</evidence>
<evidence type="ECO:0000256" key="4">
    <source>
        <dbReference type="ARBA" id="ARBA00022679"/>
    </source>
</evidence>
<dbReference type="InterPro" id="IPR050482">
    <property type="entry name" value="Sensor_HK_TwoCompSys"/>
</dbReference>
<gene>
    <name evidence="12" type="ORF">GQF63_10685</name>
</gene>
<dbReference type="InterPro" id="IPR005467">
    <property type="entry name" value="His_kinase_dom"/>
</dbReference>
<dbReference type="InterPro" id="IPR003594">
    <property type="entry name" value="HATPase_dom"/>
</dbReference>
<keyword evidence="6" id="KW-0418">Kinase</keyword>
<dbReference type="GO" id="GO:0016020">
    <property type="term" value="C:membrane"/>
    <property type="evidence" value="ECO:0007669"/>
    <property type="project" value="InterPro"/>
</dbReference>
<dbReference type="InterPro" id="IPR011990">
    <property type="entry name" value="TPR-like_helical_dom_sf"/>
</dbReference>
<dbReference type="AlphaFoldDB" id="A0A6N8KYF7"/>
<dbReference type="SUPFAM" id="SSF55874">
    <property type="entry name" value="ATPase domain of HSP90 chaperone/DNA topoisomerase II/histidine kinase"/>
    <property type="match status" value="1"/>
</dbReference>
<dbReference type="GO" id="GO:0000155">
    <property type="term" value="F:phosphorelay sensor kinase activity"/>
    <property type="evidence" value="ECO:0007669"/>
    <property type="project" value="InterPro"/>
</dbReference>
<sequence length="654" mass="74148">MKIFCFLLFFLSSLSALYAQLTPHDQLKNDSLLTLLKTGHTDSIRARAAFHLSKLWIDNDSTKGVQFLQQGKILAKDNEYLNAIYRYQSIRSYKDKQEVKALLAIFNRYKNPDSWDYAYRLSINRVTWLINQPQPEEAIAMLQQDVIPLVRKLKKPNFQAEINLEMGRAFYNQGMNNKAVPYLEKSAAIYESIQPKDRVLLLDHAHTLTVLANVYHTLMNDKADSVIQRTKSLLKQAPSLPQELRIVSLAAMRLNQSGKFQAAEQLINQTLVKTNGVPVRYLLSLHFQRHKARMGMGDYRAALHLLQQSHPIDSIQHHPTKYAAIDLSELLPAYAKTYEKLGDYKLASAYWQQYIQHRDSVSKDQIAAEISKLEVQLRTQEKDAAIQTLEAAQSETALRLKNQRILNGLFAAAAVFLLTVLGFILYIYRSKQRANKDKIQQIETDSKLGVANALLEGEERERQRIARDLHDSLGGSLAGIRIQLSASRQEQHAPDPTIDRAIVQLEHAIAEVRRIARNMIPESLLARGLDIALQDLCAAFSPSSIHIEYQSSGLSPDIPILIQTNIYRVVQELLVNAIRHGKARQIIVQCIQEDNRILLTVEDDGQGFKLEDTVKNPGIGLQNIQRRVDYMQGQLSIESEPGEGTAVNIEIHVD</sequence>
<keyword evidence="7" id="KW-0067">ATP-binding</keyword>
<evidence type="ECO:0000259" key="11">
    <source>
        <dbReference type="PROSITE" id="PS50109"/>
    </source>
</evidence>
<evidence type="ECO:0000256" key="8">
    <source>
        <dbReference type="ARBA" id="ARBA00023012"/>
    </source>
</evidence>
<feature type="signal peptide" evidence="10">
    <location>
        <begin position="1"/>
        <end position="18"/>
    </location>
</feature>
<protein>
    <recommendedName>
        <fullName evidence="2">histidine kinase</fullName>
        <ecNumber evidence="2">2.7.13.3</ecNumber>
    </recommendedName>
</protein>
<dbReference type="OrthoDB" id="9778366at2"/>
<dbReference type="GO" id="GO:0046983">
    <property type="term" value="F:protein dimerization activity"/>
    <property type="evidence" value="ECO:0007669"/>
    <property type="project" value="InterPro"/>
</dbReference>